<feature type="transmembrane region" description="Helical" evidence="2">
    <location>
        <begin position="291"/>
        <end position="310"/>
    </location>
</feature>
<evidence type="ECO:0000313" key="4">
    <source>
        <dbReference type="Proteomes" id="UP001344447"/>
    </source>
</evidence>
<dbReference type="InterPro" id="IPR051957">
    <property type="entry name" value="CRISP-LCCL_domain"/>
</dbReference>
<feature type="region of interest" description="Disordered" evidence="1">
    <location>
        <begin position="1"/>
        <end position="23"/>
    </location>
</feature>
<feature type="transmembrane region" description="Helical" evidence="2">
    <location>
        <begin position="242"/>
        <end position="263"/>
    </location>
</feature>
<protein>
    <submittedName>
        <fullName evidence="3">Uncharacterized protein</fullName>
    </submittedName>
</protein>
<keyword evidence="4" id="KW-1185">Reference proteome</keyword>
<feature type="transmembrane region" description="Helical" evidence="2">
    <location>
        <begin position="146"/>
        <end position="168"/>
    </location>
</feature>
<accession>A0AAN7TTH3</accession>
<evidence type="ECO:0000256" key="2">
    <source>
        <dbReference type="SAM" id="Phobius"/>
    </source>
</evidence>
<feature type="transmembrane region" description="Helical" evidence="2">
    <location>
        <begin position="363"/>
        <end position="385"/>
    </location>
</feature>
<dbReference type="Proteomes" id="UP001344447">
    <property type="component" value="Unassembled WGS sequence"/>
</dbReference>
<feature type="transmembrane region" description="Helical" evidence="2">
    <location>
        <begin position="397"/>
        <end position="425"/>
    </location>
</feature>
<keyword evidence="2" id="KW-0812">Transmembrane</keyword>
<keyword evidence="2" id="KW-1133">Transmembrane helix</keyword>
<evidence type="ECO:0000313" key="3">
    <source>
        <dbReference type="EMBL" id="KAK5574838.1"/>
    </source>
</evidence>
<feature type="transmembrane region" description="Helical" evidence="2">
    <location>
        <begin position="337"/>
        <end position="357"/>
    </location>
</feature>
<feature type="region of interest" description="Disordered" evidence="1">
    <location>
        <begin position="35"/>
        <end position="59"/>
    </location>
</feature>
<dbReference type="EMBL" id="JAVFKY010000006">
    <property type="protein sequence ID" value="KAK5574838.1"/>
    <property type="molecule type" value="Genomic_DNA"/>
</dbReference>
<keyword evidence="2" id="KW-0472">Membrane</keyword>
<proteinExistence type="predicted"/>
<organism evidence="3 4">
    <name type="scientific">Dictyostelium firmibasis</name>
    <dbReference type="NCBI Taxonomy" id="79012"/>
    <lineage>
        <taxon>Eukaryota</taxon>
        <taxon>Amoebozoa</taxon>
        <taxon>Evosea</taxon>
        <taxon>Eumycetozoa</taxon>
        <taxon>Dictyostelia</taxon>
        <taxon>Dictyosteliales</taxon>
        <taxon>Dictyosteliaceae</taxon>
        <taxon>Dictyostelium</taxon>
    </lineage>
</organism>
<dbReference type="AlphaFoldDB" id="A0AAN7TTH3"/>
<sequence length="444" mass="51458">MDNTKNYLSSLDNDNKSNNNNNNEQQFYQQRRNSLTYTPNNNENNNNNNNNDNNSILYSNDNTTLTQREYADADYPSDEELEDGINNSPKEIEETVTLIGKSTDVIIDKGDNESLIINVKEKEIVATIIEHHKKPHGMCYDGRKNYILMVDALIAIVFAPIVYFTYYIPNTTFSPFESGVSGSNSIPKEDTNEFWKYWYYNIAWSKYALWMICIVCGFAYVSMITEKRSVPFHCRYKRHRDFFQLLFVGTIWFAIGGPSRALLGKNDVIIGLDDHITKNTTHGFSAEESFFYNYFGFFIPFLLGLHFTYLDRNLFLRSAGDKFGTPSLWRTFKPLEIIALCPIILFILTMAAIHIYLIIEDHLWEYFAIAYGLFFFIMIGVSWLIRSTYYLHIHHYFMFGCMIPLTGFQTILSLISLGAVSGIAVEGVSRWSMGFLWYRGERVL</sequence>
<comment type="caution">
    <text evidence="3">The sequence shown here is derived from an EMBL/GenBank/DDBJ whole genome shotgun (WGS) entry which is preliminary data.</text>
</comment>
<evidence type="ECO:0000256" key="1">
    <source>
        <dbReference type="SAM" id="MobiDB-lite"/>
    </source>
</evidence>
<name>A0AAN7TTH3_9MYCE</name>
<gene>
    <name evidence="3" type="ORF">RB653_010092</name>
</gene>
<reference evidence="3 4" key="1">
    <citation type="submission" date="2023-11" db="EMBL/GenBank/DDBJ databases">
        <title>Dfirmibasis_genome.</title>
        <authorList>
            <person name="Edelbroek B."/>
            <person name="Kjellin J."/>
            <person name="Jerlstrom-Hultqvist J."/>
            <person name="Soderbom F."/>
        </authorList>
    </citation>
    <scope>NUCLEOTIDE SEQUENCE [LARGE SCALE GENOMIC DNA]</scope>
    <source>
        <strain evidence="3 4">TNS-C-14</strain>
    </source>
</reference>
<feature type="compositionally biased region" description="Low complexity" evidence="1">
    <location>
        <begin position="40"/>
        <end position="54"/>
    </location>
</feature>
<feature type="transmembrane region" description="Helical" evidence="2">
    <location>
        <begin position="197"/>
        <end position="221"/>
    </location>
</feature>
<dbReference type="PANTHER" id="PTHR31331">
    <property type="entry name" value="LCCL DOMAIN PROTEIN (AFU_ORTHOLOGUE AFUA_5G08630)"/>
    <property type="match status" value="1"/>
</dbReference>
<dbReference type="PANTHER" id="PTHR31331:SF1">
    <property type="entry name" value="CYSTEINE RICH SECRETORY PROTEIN LCCL DOMAIN CONTAINING 2"/>
    <property type="match status" value="1"/>
</dbReference>